<feature type="non-terminal residue" evidence="1">
    <location>
        <position position="1"/>
    </location>
</feature>
<reference evidence="1" key="1">
    <citation type="journal article" date="2014" name="Front. Microbiol.">
        <title>High frequency of phylogenetically diverse reductive dehalogenase-homologous genes in deep subseafloor sedimentary metagenomes.</title>
        <authorList>
            <person name="Kawai M."/>
            <person name="Futagami T."/>
            <person name="Toyoda A."/>
            <person name="Takaki Y."/>
            <person name="Nishi S."/>
            <person name="Hori S."/>
            <person name="Arai W."/>
            <person name="Tsubouchi T."/>
            <person name="Morono Y."/>
            <person name="Uchiyama I."/>
            <person name="Ito T."/>
            <person name="Fujiyama A."/>
            <person name="Inagaki F."/>
            <person name="Takami H."/>
        </authorList>
    </citation>
    <scope>NUCLEOTIDE SEQUENCE</scope>
    <source>
        <strain evidence="1">Expedition CK06-06</strain>
    </source>
</reference>
<gene>
    <name evidence="1" type="ORF">S01H1_24400</name>
</gene>
<sequence length="56" mass="5996">GPNLQEIADAAKRVSSNPQIPVTFSQILVEDKNNAVHIGIKDVMPDPVAMISKLNA</sequence>
<evidence type="ECO:0000313" key="1">
    <source>
        <dbReference type="EMBL" id="GAF94137.1"/>
    </source>
</evidence>
<dbReference type="AlphaFoldDB" id="X0U144"/>
<name>X0U144_9ZZZZ</name>
<feature type="non-terminal residue" evidence="1">
    <location>
        <position position="56"/>
    </location>
</feature>
<proteinExistence type="predicted"/>
<dbReference type="EMBL" id="BARS01014511">
    <property type="protein sequence ID" value="GAF94137.1"/>
    <property type="molecule type" value="Genomic_DNA"/>
</dbReference>
<protein>
    <submittedName>
        <fullName evidence="1">Uncharacterized protein</fullName>
    </submittedName>
</protein>
<organism evidence="1">
    <name type="scientific">marine sediment metagenome</name>
    <dbReference type="NCBI Taxonomy" id="412755"/>
    <lineage>
        <taxon>unclassified sequences</taxon>
        <taxon>metagenomes</taxon>
        <taxon>ecological metagenomes</taxon>
    </lineage>
</organism>
<comment type="caution">
    <text evidence="1">The sequence shown here is derived from an EMBL/GenBank/DDBJ whole genome shotgun (WGS) entry which is preliminary data.</text>
</comment>
<accession>X0U144</accession>